<gene>
    <name evidence="1" type="ORF">MRB53_031192</name>
</gene>
<comment type="caution">
    <text evidence="1">The sequence shown here is derived from an EMBL/GenBank/DDBJ whole genome shotgun (WGS) entry which is preliminary data.</text>
</comment>
<keyword evidence="2" id="KW-1185">Reference proteome</keyword>
<evidence type="ECO:0000313" key="2">
    <source>
        <dbReference type="Proteomes" id="UP001234297"/>
    </source>
</evidence>
<name>A0ACC2KNX3_PERAE</name>
<organism evidence="1 2">
    <name type="scientific">Persea americana</name>
    <name type="common">Avocado</name>
    <dbReference type="NCBI Taxonomy" id="3435"/>
    <lineage>
        <taxon>Eukaryota</taxon>
        <taxon>Viridiplantae</taxon>
        <taxon>Streptophyta</taxon>
        <taxon>Embryophyta</taxon>
        <taxon>Tracheophyta</taxon>
        <taxon>Spermatophyta</taxon>
        <taxon>Magnoliopsida</taxon>
        <taxon>Magnoliidae</taxon>
        <taxon>Laurales</taxon>
        <taxon>Lauraceae</taxon>
        <taxon>Persea</taxon>
    </lineage>
</organism>
<accession>A0ACC2KNX3</accession>
<evidence type="ECO:0000313" key="1">
    <source>
        <dbReference type="EMBL" id="KAJ8622663.1"/>
    </source>
</evidence>
<dbReference type="EMBL" id="CM056818">
    <property type="protein sequence ID" value="KAJ8622663.1"/>
    <property type="molecule type" value="Genomic_DNA"/>
</dbReference>
<dbReference type="Proteomes" id="UP001234297">
    <property type="component" value="Chromosome 10"/>
</dbReference>
<reference evidence="1 2" key="1">
    <citation type="journal article" date="2022" name="Hortic Res">
        <title>A haplotype resolved chromosomal level avocado genome allows analysis of novel avocado genes.</title>
        <authorList>
            <person name="Nath O."/>
            <person name="Fletcher S.J."/>
            <person name="Hayward A."/>
            <person name="Shaw L.M."/>
            <person name="Masouleh A.K."/>
            <person name="Furtado A."/>
            <person name="Henry R.J."/>
            <person name="Mitter N."/>
        </authorList>
    </citation>
    <scope>NUCLEOTIDE SEQUENCE [LARGE SCALE GENOMIC DNA]</scope>
    <source>
        <strain evidence="2">cv. Hass</strain>
    </source>
</reference>
<proteinExistence type="predicted"/>
<protein>
    <submittedName>
        <fullName evidence="1">Uncharacterized protein</fullName>
    </submittedName>
</protein>
<sequence length="280" mass="32424">MEITDDELFRLPFIFENHVGPDLKDGMPHKYVFQRIVEGQPPYIVLVRTRSSNVYLKKFPNLFPHLHWNIQFEEQYHDIGNTEFINNPGSSLEDAGILLANVMILFFESELPMQMRKEIRELFEVHIEIAGRRMEIITMKKLMQYPRQLQFEEEYIDIENIVFINNPVTSLEDAMWFKKLTRLEFLFLDAYAALSYCRICGFADSMTAEANKELTGSSSQRLCKRQVNHQMKMGNLGLVLPLWYVAPSSKCSLSDNSEVQSSITPLPTDADNETDVGHGM</sequence>